<dbReference type="Proteomes" id="UP000729182">
    <property type="component" value="Unassembled WGS sequence"/>
</dbReference>
<reference evidence="1" key="1">
    <citation type="submission" date="2019-11" db="EMBL/GenBank/DDBJ databases">
        <title>Growth characteristics of pneumococcus vary with the chemical composition of the capsule and with environmental conditions.</title>
        <authorList>
            <person name="Tothpal A."/>
            <person name="Desobry K."/>
            <person name="Joshi S."/>
            <person name="Wyllie A.L."/>
            <person name="Weinberger D.M."/>
        </authorList>
    </citation>
    <scope>NUCLEOTIDE SEQUENCE</scope>
    <source>
        <strain evidence="1">Pnumococcus10A</strain>
    </source>
</reference>
<accession>A0AAW9W903</accession>
<comment type="caution">
    <text evidence="1">The sequence shown here is derived from an EMBL/GenBank/DDBJ whole genome shotgun (WGS) entry which is preliminary data.</text>
</comment>
<gene>
    <name evidence="1" type="ORF">GM535_13650</name>
</gene>
<name>A0AAW9W903_STREE</name>
<dbReference type="AlphaFoldDB" id="A0AAW9W903"/>
<proteinExistence type="predicted"/>
<evidence type="ECO:0000313" key="2">
    <source>
        <dbReference type="Proteomes" id="UP000729182"/>
    </source>
</evidence>
<evidence type="ECO:0000313" key="1">
    <source>
        <dbReference type="EMBL" id="MTV78254.1"/>
    </source>
</evidence>
<organism evidence="1 2">
    <name type="scientific">Streptococcus pneumoniae</name>
    <dbReference type="NCBI Taxonomy" id="1313"/>
    <lineage>
        <taxon>Bacteria</taxon>
        <taxon>Bacillati</taxon>
        <taxon>Bacillota</taxon>
        <taxon>Bacilli</taxon>
        <taxon>Lactobacillales</taxon>
        <taxon>Streptococcaceae</taxon>
        <taxon>Streptococcus</taxon>
    </lineage>
</organism>
<protein>
    <submittedName>
        <fullName evidence="1">Uncharacterized protein</fullName>
    </submittedName>
</protein>
<dbReference type="EMBL" id="WNHN01000773">
    <property type="protein sequence ID" value="MTV78254.1"/>
    <property type="molecule type" value="Genomic_DNA"/>
</dbReference>
<sequence length="55" mass="6181">MTQHEAQIWNLAIDAALQAHHKGVMAIRALIIRPDVTVDHIGTTTKQEVKFDEDC</sequence>